<sequence length="134" mass="15275">MKGLDSTHKTPTNLFKNILEVAFKFIHIALFEFFRDVGKYVRCNSNTPVTESFLEIFHVGATLKENAAKEAEQGDFPEVNDMLASRSPIASFFYFCQAMAPDFCREDGNTSNTLLTCARFLFLTTEVYGHRVER</sequence>
<accession>A0ABT4DX17</accession>
<keyword evidence="2" id="KW-1185">Reference proteome</keyword>
<reference evidence="1 2" key="1">
    <citation type="submission" date="2022-05" db="EMBL/GenBank/DDBJ databases">
        <title>Genome Sequencing of Bee-Associated Microbes.</title>
        <authorList>
            <person name="Dunlap C."/>
        </authorList>
    </citation>
    <scope>NUCLEOTIDE SEQUENCE [LARGE SCALE GENOMIC DNA]</scope>
    <source>
        <strain evidence="1 2">NRRL NRS-1438</strain>
    </source>
</reference>
<organism evidence="1 2">
    <name type="scientific">Paenibacillus apiarius</name>
    <dbReference type="NCBI Taxonomy" id="46240"/>
    <lineage>
        <taxon>Bacteria</taxon>
        <taxon>Bacillati</taxon>
        <taxon>Bacillota</taxon>
        <taxon>Bacilli</taxon>
        <taxon>Bacillales</taxon>
        <taxon>Paenibacillaceae</taxon>
        <taxon>Paenibacillus</taxon>
    </lineage>
</organism>
<gene>
    <name evidence="1" type="ORF">M5X09_14190</name>
</gene>
<dbReference type="RefSeq" id="WP_176392937.1">
    <property type="nucleotide sequence ID" value="NZ_JAMDLV010000036.1"/>
</dbReference>
<dbReference type="Proteomes" id="UP001207626">
    <property type="component" value="Unassembled WGS sequence"/>
</dbReference>
<name>A0ABT4DX17_9BACL</name>
<protein>
    <submittedName>
        <fullName evidence="1">Uncharacterized protein</fullName>
    </submittedName>
</protein>
<proteinExistence type="predicted"/>
<comment type="caution">
    <text evidence="1">The sequence shown here is derived from an EMBL/GenBank/DDBJ whole genome shotgun (WGS) entry which is preliminary data.</text>
</comment>
<evidence type="ECO:0000313" key="2">
    <source>
        <dbReference type="Proteomes" id="UP001207626"/>
    </source>
</evidence>
<evidence type="ECO:0000313" key="1">
    <source>
        <dbReference type="EMBL" id="MCY9520803.1"/>
    </source>
</evidence>
<dbReference type="EMBL" id="JAMDLW010000019">
    <property type="protein sequence ID" value="MCY9520803.1"/>
    <property type="molecule type" value="Genomic_DNA"/>
</dbReference>